<dbReference type="SUPFAM" id="SSF53383">
    <property type="entry name" value="PLP-dependent transferases"/>
    <property type="match status" value="1"/>
</dbReference>
<protein>
    <submittedName>
        <fullName evidence="4">Aminotransferase</fullName>
    </submittedName>
</protein>
<comment type="caution">
    <text evidence="4">The sequence shown here is derived from an EMBL/GenBank/DDBJ whole genome shotgun (WGS) entry which is preliminary data.</text>
</comment>
<dbReference type="OrthoDB" id="3398487at2"/>
<dbReference type="Gene3D" id="3.90.1150.10">
    <property type="entry name" value="Aspartate Aminotransferase, domain 1"/>
    <property type="match status" value="1"/>
</dbReference>
<dbReference type="NCBIfam" id="NF005453">
    <property type="entry name" value="PRK07046.1"/>
    <property type="match status" value="1"/>
</dbReference>
<sequence length="454" mass="47670">MPTRFDRSAILSVIDGERRRFAATHPASERLARDSRGHFLAGVPMHWMSDWGTPFPLFVASAEGVTLSDADGHRYVDFCLGDTAAMFGHSPAPVAAALARAAPHGLSTMLPSPDAPAVGRLLAARFGLPVWQLTATATDANRAAIRWARALTGRGRVLVFDGGYHGTVDDTFVRLDHGRTAHRPGLIGQQADLTRHSVAVEFNDLAALEAALAAGDVACVLTEPGLTNCGMVLPQPGFLEGVRELTRRHGTLLILDETHTLSTGPGGWGRQAGVDADMLTVGKAIAGGLPAAVYGMSAEVASRAETLLATKEAGHSGLGTTLSANLFTLAALRANLEAVATPAAYLHMTGTASYLAHRLSELIARRHLPWCVTQIGARCEFQFSPSPPATAREAAAAMDGELSLALHLFLLNRGVAITPFHNMMLCAPATTREHVDTLATALDAAIAALAGTAA</sequence>
<comment type="cofactor">
    <cofactor evidence="1">
        <name>pyridoxal 5'-phosphate</name>
        <dbReference type="ChEBI" id="CHEBI:597326"/>
    </cofactor>
</comment>
<keyword evidence="4" id="KW-0032">Aminotransferase</keyword>
<evidence type="ECO:0000256" key="2">
    <source>
        <dbReference type="ARBA" id="ARBA00022898"/>
    </source>
</evidence>
<name>A0A165ELD5_9NEIS</name>
<dbReference type="GO" id="GO:0008483">
    <property type="term" value="F:transaminase activity"/>
    <property type="evidence" value="ECO:0007669"/>
    <property type="project" value="UniProtKB-KW"/>
</dbReference>
<dbReference type="Gene3D" id="3.40.640.10">
    <property type="entry name" value="Type I PLP-dependent aspartate aminotransferase-like (Major domain)"/>
    <property type="match status" value="1"/>
</dbReference>
<dbReference type="PANTHER" id="PTHR43713:SF3">
    <property type="entry name" value="GLUTAMATE-1-SEMIALDEHYDE 2,1-AMINOMUTASE 1, CHLOROPLASTIC-RELATED"/>
    <property type="match status" value="1"/>
</dbReference>
<keyword evidence="4" id="KW-0808">Transferase</keyword>
<keyword evidence="2 3" id="KW-0663">Pyridoxal phosphate</keyword>
<dbReference type="AlphaFoldDB" id="A0A165ELD5"/>
<keyword evidence="5" id="KW-1185">Reference proteome</keyword>
<gene>
    <name evidence="4" type="ORF">AVW16_03525</name>
</gene>
<evidence type="ECO:0000256" key="1">
    <source>
        <dbReference type="ARBA" id="ARBA00001933"/>
    </source>
</evidence>
<evidence type="ECO:0000313" key="4">
    <source>
        <dbReference type="EMBL" id="KZE25378.1"/>
    </source>
</evidence>
<dbReference type="RefSeq" id="WP_066614749.1">
    <property type="nucleotide sequence ID" value="NZ_LQQU01000059.1"/>
</dbReference>
<dbReference type="PANTHER" id="PTHR43713">
    <property type="entry name" value="GLUTAMATE-1-SEMIALDEHYDE 2,1-AMINOMUTASE"/>
    <property type="match status" value="1"/>
</dbReference>
<accession>A0A165ELD5</accession>
<organism evidence="4 5">
    <name type="scientific">Crenobacter luteus</name>
    <dbReference type="NCBI Taxonomy" id="1452487"/>
    <lineage>
        <taxon>Bacteria</taxon>
        <taxon>Pseudomonadati</taxon>
        <taxon>Pseudomonadota</taxon>
        <taxon>Betaproteobacteria</taxon>
        <taxon>Neisseriales</taxon>
        <taxon>Neisseriaceae</taxon>
        <taxon>Crenobacter</taxon>
    </lineage>
</organism>
<evidence type="ECO:0000256" key="3">
    <source>
        <dbReference type="RuleBase" id="RU003560"/>
    </source>
</evidence>
<dbReference type="InterPro" id="IPR005814">
    <property type="entry name" value="Aminotrans_3"/>
</dbReference>
<comment type="similarity">
    <text evidence="3">Belongs to the class-III pyridoxal-phosphate-dependent aminotransferase family.</text>
</comment>
<evidence type="ECO:0000313" key="5">
    <source>
        <dbReference type="Proteomes" id="UP000076625"/>
    </source>
</evidence>
<dbReference type="GO" id="GO:0030170">
    <property type="term" value="F:pyridoxal phosphate binding"/>
    <property type="evidence" value="ECO:0007669"/>
    <property type="project" value="InterPro"/>
</dbReference>
<dbReference type="InterPro" id="IPR015424">
    <property type="entry name" value="PyrdxlP-dep_Trfase"/>
</dbReference>
<dbReference type="InterPro" id="IPR015421">
    <property type="entry name" value="PyrdxlP-dep_Trfase_major"/>
</dbReference>
<proteinExistence type="inferred from homology"/>
<dbReference type="Proteomes" id="UP000076625">
    <property type="component" value="Unassembled WGS sequence"/>
</dbReference>
<dbReference type="STRING" id="1452487.AVW16_03525"/>
<reference evidence="5" key="1">
    <citation type="submission" date="2016-01" db="EMBL/GenBank/DDBJ databases">
        <title>Draft genome of Chromobacterium sp. F49.</title>
        <authorList>
            <person name="Hong K.W."/>
        </authorList>
    </citation>
    <scope>NUCLEOTIDE SEQUENCE [LARGE SCALE GENOMIC DNA]</scope>
    <source>
        <strain evidence="5">CN10</strain>
    </source>
</reference>
<dbReference type="EMBL" id="LQQU01000059">
    <property type="protein sequence ID" value="KZE25378.1"/>
    <property type="molecule type" value="Genomic_DNA"/>
</dbReference>
<dbReference type="Pfam" id="PF00202">
    <property type="entry name" value="Aminotran_3"/>
    <property type="match status" value="1"/>
</dbReference>
<dbReference type="InterPro" id="IPR015422">
    <property type="entry name" value="PyrdxlP-dep_Trfase_small"/>
</dbReference>